<dbReference type="Gene3D" id="3.40.50.300">
    <property type="entry name" value="P-loop containing nucleotide triphosphate hydrolases"/>
    <property type="match status" value="1"/>
</dbReference>
<dbReference type="GO" id="GO:0005525">
    <property type="term" value="F:GTP binding"/>
    <property type="evidence" value="ECO:0007669"/>
    <property type="project" value="InterPro"/>
</dbReference>
<feature type="domain" description="G" evidence="1">
    <location>
        <begin position="59"/>
        <end position="167"/>
    </location>
</feature>
<dbReference type="Pfam" id="PF01926">
    <property type="entry name" value="MMR_HSR1"/>
    <property type="match status" value="1"/>
</dbReference>
<name>A0A8J3XDA2_9ACTN</name>
<dbReference type="SUPFAM" id="SSF52540">
    <property type="entry name" value="P-loop containing nucleoside triphosphate hydrolases"/>
    <property type="match status" value="1"/>
</dbReference>
<evidence type="ECO:0000313" key="2">
    <source>
        <dbReference type="EMBL" id="GII37057.1"/>
    </source>
</evidence>
<dbReference type="AlphaFoldDB" id="A0A8J3XDA2"/>
<comment type="caution">
    <text evidence="2">The sequence shown here is derived from an EMBL/GenBank/DDBJ whole genome shotgun (WGS) entry which is preliminary data.</text>
</comment>
<dbReference type="InterPro" id="IPR006073">
    <property type="entry name" value="GTP-bd"/>
</dbReference>
<evidence type="ECO:0000313" key="3">
    <source>
        <dbReference type="Proteomes" id="UP000622547"/>
    </source>
</evidence>
<protein>
    <recommendedName>
        <fullName evidence="1">G domain-containing protein</fullName>
    </recommendedName>
</protein>
<proteinExistence type="predicted"/>
<sequence>MTDRQISHAGADLLALAGIVSATHDARDRLVAVLTNAAHDELRALATDVPTADAADAVTVVFVGQYSAGKSSLIKCLTGLDIEIGADIATTQATPYPWQGHLIVDTPGVRTGEHEAHDRITEEALRGADAVVFVATAEGFDDVAADYFTLLRQRLRTLSQLLLVVNKSAAEGSDPAQVEGHLREVLGEVFDLIPVVRTDARSWLQAEDFPQPEQRRRMSRIRELADSLDETVRARGAHLRLATPLRELTAYCGDAIDTMSVTAGGGPLLSQLDEVAGAFAEQRQQMNESVTRAAEEATAFVASKLVELGPDIDEDQLSAVAAEAQKQFDSVLDADAERTSENVGSALERYVPKPRSEELAVPEQPSAVPVWPVIRQQILRGLQSIARDFGGAGARPGGVGNTVVKQIWHGVNGKFKPWGAVKAAEGTAKTARALGPALVIGETAFGFWQEYRGAQRARQQADRSRGWRPKALEIAEEMVGPWAASARAAVTERCDQQDAVIARQRLGVLAKQAAGDRDVADLIAVHDRLLELLMQLEQ</sequence>
<gene>
    <name evidence="2" type="ORF">Pph01_20600</name>
</gene>
<dbReference type="RefSeq" id="WP_204072772.1">
    <property type="nucleotide sequence ID" value="NZ_BAABHI010000037.1"/>
</dbReference>
<dbReference type="InterPro" id="IPR027417">
    <property type="entry name" value="P-loop_NTPase"/>
</dbReference>
<organism evidence="2 3">
    <name type="scientific">Planotetraspora phitsanulokensis</name>
    <dbReference type="NCBI Taxonomy" id="575192"/>
    <lineage>
        <taxon>Bacteria</taxon>
        <taxon>Bacillati</taxon>
        <taxon>Actinomycetota</taxon>
        <taxon>Actinomycetes</taxon>
        <taxon>Streptosporangiales</taxon>
        <taxon>Streptosporangiaceae</taxon>
        <taxon>Planotetraspora</taxon>
    </lineage>
</organism>
<keyword evidence="3" id="KW-1185">Reference proteome</keyword>
<dbReference type="Proteomes" id="UP000622547">
    <property type="component" value="Unassembled WGS sequence"/>
</dbReference>
<reference evidence="2 3" key="1">
    <citation type="submission" date="2021-01" db="EMBL/GenBank/DDBJ databases">
        <title>Whole genome shotgun sequence of Planotetraspora phitsanulokensis NBRC 104273.</title>
        <authorList>
            <person name="Komaki H."/>
            <person name="Tamura T."/>
        </authorList>
    </citation>
    <scope>NUCLEOTIDE SEQUENCE [LARGE SCALE GENOMIC DNA]</scope>
    <source>
        <strain evidence="2 3">NBRC 104273</strain>
    </source>
</reference>
<accession>A0A8J3XDA2</accession>
<evidence type="ECO:0000259" key="1">
    <source>
        <dbReference type="Pfam" id="PF01926"/>
    </source>
</evidence>
<dbReference type="EMBL" id="BOOP01000008">
    <property type="protein sequence ID" value="GII37057.1"/>
    <property type="molecule type" value="Genomic_DNA"/>
</dbReference>